<dbReference type="InParanoid" id="G2XSF4"/>
<organism evidence="1 2">
    <name type="scientific">Botryotinia fuckeliana (strain T4)</name>
    <name type="common">Noble rot fungus</name>
    <name type="synonym">Botrytis cinerea</name>
    <dbReference type="NCBI Taxonomy" id="999810"/>
    <lineage>
        <taxon>Eukaryota</taxon>
        <taxon>Fungi</taxon>
        <taxon>Dikarya</taxon>
        <taxon>Ascomycota</taxon>
        <taxon>Pezizomycotina</taxon>
        <taxon>Leotiomycetes</taxon>
        <taxon>Helotiales</taxon>
        <taxon>Sclerotiniaceae</taxon>
        <taxon>Botrytis</taxon>
    </lineage>
</organism>
<accession>G2XSF4</accession>
<name>G2XSF4_BOTF4</name>
<protein>
    <submittedName>
        <fullName evidence="1">Uncharacterized protein</fullName>
    </submittedName>
</protein>
<reference evidence="2" key="1">
    <citation type="journal article" date="2011" name="PLoS Genet.">
        <title>Genomic analysis of the necrotrophic fungal pathogens Sclerotinia sclerotiorum and Botrytis cinerea.</title>
        <authorList>
            <person name="Amselem J."/>
            <person name="Cuomo C.A."/>
            <person name="van Kan J.A."/>
            <person name="Viaud M."/>
            <person name="Benito E.P."/>
            <person name="Couloux A."/>
            <person name="Coutinho P.M."/>
            <person name="de Vries R.P."/>
            <person name="Dyer P.S."/>
            <person name="Fillinger S."/>
            <person name="Fournier E."/>
            <person name="Gout L."/>
            <person name="Hahn M."/>
            <person name="Kohn L."/>
            <person name="Lapalu N."/>
            <person name="Plummer K.M."/>
            <person name="Pradier J.M."/>
            <person name="Quevillon E."/>
            <person name="Sharon A."/>
            <person name="Simon A."/>
            <person name="ten Have A."/>
            <person name="Tudzynski B."/>
            <person name="Tudzynski P."/>
            <person name="Wincker P."/>
            <person name="Andrew M."/>
            <person name="Anthouard V."/>
            <person name="Beever R.E."/>
            <person name="Beffa R."/>
            <person name="Benoit I."/>
            <person name="Bouzid O."/>
            <person name="Brault B."/>
            <person name="Chen Z."/>
            <person name="Choquer M."/>
            <person name="Collemare J."/>
            <person name="Cotton P."/>
            <person name="Danchin E.G."/>
            <person name="Da Silva C."/>
            <person name="Gautier A."/>
            <person name="Giraud C."/>
            <person name="Giraud T."/>
            <person name="Gonzalez C."/>
            <person name="Grossetete S."/>
            <person name="Guldener U."/>
            <person name="Henrissat B."/>
            <person name="Howlett B.J."/>
            <person name="Kodira C."/>
            <person name="Kretschmer M."/>
            <person name="Lappartient A."/>
            <person name="Leroch M."/>
            <person name="Levis C."/>
            <person name="Mauceli E."/>
            <person name="Neuveglise C."/>
            <person name="Oeser B."/>
            <person name="Pearson M."/>
            <person name="Poulain J."/>
            <person name="Poussereau N."/>
            <person name="Quesneville H."/>
            <person name="Rascle C."/>
            <person name="Schumacher J."/>
            <person name="Segurens B."/>
            <person name="Sexton A."/>
            <person name="Silva E."/>
            <person name="Sirven C."/>
            <person name="Soanes D.M."/>
            <person name="Talbot N.J."/>
            <person name="Templeton M."/>
            <person name="Yandava C."/>
            <person name="Yarden O."/>
            <person name="Zeng Q."/>
            <person name="Rollins J.A."/>
            <person name="Lebrun M.H."/>
            <person name="Dickman M."/>
        </authorList>
    </citation>
    <scope>NUCLEOTIDE SEQUENCE [LARGE SCALE GENOMIC DNA]</scope>
    <source>
        <strain evidence="2">T4</strain>
    </source>
</reference>
<sequence length="220" mass="25085">MFVIYFKRNYQSPLHQAELLQAQLLQSQLNPASKLTPEALNFEGIPDAADIEGSFEIDTSNQNGSPYFERYSESSNPLPTIEIRKALSDADFAFDEEYYSTDDDEIEVSNEEAREAAQELIDLGNQIEVGSEVDSDPFEMDFFVRKLNMKRYFKSIMRKCLGAANLTPIIASTFVNLQLKEIHIGSKTRFQIISAKGTFNVERRYSQHQICHVKLQAIIP</sequence>
<proteinExistence type="predicted"/>
<gene>
    <name evidence="1" type="ORF">BofuT4_P012670.1</name>
</gene>
<dbReference type="HOGENOM" id="CLU_1255802_0_0_1"/>
<dbReference type="AlphaFoldDB" id="G2XSF4"/>
<evidence type="ECO:0000313" key="2">
    <source>
        <dbReference type="Proteomes" id="UP000008177"/>
    </source>
</evidence>
<evidence type="ECO:0000313" key="1">
    <source>
        <dbReference type="EMBL" id="CCD43591.1"/>
    </source>
</evidence>
<dbReference type="EMBL" id="FQ790260">
    <property type="protein sequence ID" value="CCD43591.1"/>
    <property type="molecule type" value="Genomic_DNA"/>
</dbReference>
<dbReference type="Proteomes" id="UP000008177">
    <property type="component" value="Unplaced contigs"/>
</dbReference>